<keyword evidence="2" id="KW-1185">Reference proteome</keyword>
<dbReference type="AlphaFoldDB" id="A0A979FVZ1"/>
<evidence type="ECO:0000313" key="2">
    <source>
        <dbReference type="Proteomes" id="UP000694843"/>
    </source>
</evidence>
<evidence type="ECO:0000256" key="1">
    <source>
        <dbReference type="SAM" id="MobiDB-lite"/>
    </source>
</evidence>
<organism evidence="2 3">
    <name type="scientific">Hyalella azteca</name>
    <name type="common">Amphipod</name>
    <dbReference type="NCBI Taxonomy" id="294128"/>
    <lineage>
        <taxon>Eukaryota</taxon>
        <taxon>Metazoa</taxon>
        <taxon>Ecdysozoa</taxon>
        <taxon>Arthropoda</taxon>
        <taxon>Crustacea</taxon>
        <taxon>Multicrustacea</taxon>
        <taxon>Malacostraca</taxon>
        <taxon>Eumalacostraca</taxon>
        <taxon>Peracarida</taxon>
        <taxon>Amphipoda</taxon>
        <taxon>Senticaudata</taxon>
        <taxon>Talitrida</taxon>
        <taxon>Talitroidea</taxon>
        <taxon>Hyalellidae</taxon>
        <taxon>Hyalella</taxon>
    </lineage>
</organism>
<dbReference type="RefSeq" id="XP_047741430.1">
    <property type="nucleotide sequence ID" value="XM_047885474.1"/>
</dbReference>
<feature type="compositionally biased region" description="Low complexity" evidence="1">
    <location>
        <begin position="112"/>
        <end position="145"/>
    </location>
</feature>
<reference evidence="3" key="1">
    <citation type="submission" date="2025-08" db="UniProtKB">
        <authorList>
            <consortium name="RefSeq"/>
        </authorList>
    </citation>
    <scope>IDENTIFICATION</scope>
    <source>
        <tissue evidence="3">Whole organism</tissue>
    </source>
</reference>
<feature type="region of interest" description="Disordered" evidence="1">
    <location>
        <begin position="99"/>
        <end position="145"/>
    </location>
</feature>
<sequence length="227" mass="24886">MMDQRLARSSMAGHGHHTVHTCRPFEDAALVDRPNRGTVGCDKPTRPVGCNKPTGLVFFDWKAAEAQWARDAAMARGLRFPLPRTNLHWWARELTASIGGRLPSQRPGGTGAAAASTDATSTSASTTTTTVSSTTQETASTTSKSTLKSRLKTATVKAATTALASKLKVWQKYETSDKISISSRTDKISLNDRIHGTDKLDRMDRASLYRQIYFDESILIRESEINE</sequence>
<protein>
    <submittedName>
        <fullName evidence="3">Uncharacterized protein LOC108666959 isoform X1</fullName>
    </submittedName>
</protein>
<name>A0A979FVZ1_HYAAZ</name>
<evidence type="ECO:0000313" key="3">
    <source>
        <dbReference type="RefSeq" id="XP_047741430.1"/>
    </source>
</evidence>
<gene>
    <name evidence="3" type="primary">LOC108666959</name>
</gene>
<proteinExistence type="predicted"/>
<dbReference type="Proteomes" id="UP000694843">
    <property type="component" value="Unplaced"/>
</dbReference>
<accession>A0A979FVZ1</accession>
<dbReference type="GeneID" id="108666959"/>